<evidence type="ECO:0000256" key="1">
    <source>
        <dbReference type="SAM" id="Phobius"/>
    </source>
</evidence>
<reference evidence="2 3" key="1">
    <citation type="journal article" date="2016" name="Nat. Commun.">
        <title>Thousands of microbial genomes shed light on interconnected biogeochemical processes in an aquifer system.</title>
        <authorList>
            <person name="Anantharaman K."/>
            <person name="Brown C.T."/>
            <person name="Hug L.A."/>
            <person name="Sharon I."/>
            <person name="Castelle C.J."/>
            <person name="Probst A.J."/>
            <person name="Thomas B.C."/>
            <person name="Singh A."/>
            <person name="Wilkins M.J."/>
            <person name="Karaoz U."/>
            <person name="Brodie E.L."/>
            <person name="Williams K.H."/>
            <person name="Hubbard S.S."/>
            <person name="Banfield J.F."/>
        </authorList>
    </citation>
    <scope>NUCLEOTIDE SEQUENCE [LARGE SCALE GENOMIC DNA]</scope>
</reference>
<evidence type="ECO:0000313" key="3">
    <source>
        <dbReference type="Proteomes" id="UP000177306"/>
    </source>
</evidence>
<feature type="transmembrane region" description="Helical" evidence="1">
    <location>
        <begin position="79"/>
        <end position="97"/>
    </location>
</feature>
<sequence>MNALLKLTLINIVLSLVSALALVYFFLAIAFTDDPRWNPTNFYTAFGRNSPYLILVGQFVAIVTSLIVYLFNRYTVARNIAIIVPLLTILLVVFLLSL</sequence>
<organism evidence="2 3">
    <name type="scientific">Candidatus Kaiserbacteria bacterium RIFCSPLOWO2_01_FULL_53_17</name>
    <dbReference type="NCBI Taxonomy" id="1798511"/>
    <lineage>
        <taxon>Bacteria</taxon>
        <taxon>Candidatus Kaiseribacteriota</taxon>
    </lineage>
</organism>
<accession>A0A1F6EGD0</accession>
<evidence type="ECO:0000313" key="2">
    <source>
        <dbReference type="EMBL" id="OGG72708.1"/>
    </source>
</evidence>
<gene>
    <name evidence="2" type="ORF">A3A38_00790</name>
</gene>
<proteinExistence type="predicted"/>
<keyword evidence="1" id="KW-0812">Transmembrane</keyword>
<name>A0A1F6EGD0_9BACT</name>
<dbReference type="EMBL" id="MFLY01000035">
    <property type="protein sequence ID" value="OGG72708.1"/>
    <property type="molecule type" value="Genomic_DNA"/>
</dbReference>
<comment type="caution">
    <text evidence="2">The sequence shown here is derived from an EMBL/GenBank/DDBJ whole genome shotgun (WGS) entry which is preliminary data.</text>
</comment>
<dbReference type="Proteomes" id="UP000177306">
    <property type="component" value="Unassembled WGS sequence"/>
</dbReference>
<keyword evidence="1" id="KW-1133">Transmembrane helix</keyword>
<feature type="transmembrane region" description="Helical" evidence="1">
    <location>
        <begin position="12"/>
        <end position="32"/>
    </location>
</feature>
<keyword evidence="1" id="KW-0472">Membrane</keyword>
<protein>
    <submittedName>
        <fullName evidence="2">Uncharacterized protein</fullName>
    </submittedName>
</protein>
<dbReference type="AlphaFoldDB" id="A0A1F6EGD0"/>
<feature type="transmembrane region" description="Helical" evidence="1">
    <location>
        <begin position="52"/>
        <end position="72"/>
    </location>
</feature>